<sequence length="265" mass="29800">MKSEKSQNMNRGKRNFRSGSGSGNKKATKEKKVEFDNSSNPIGFAVKFESKQLPTKSEISTPKLEKTCQLNVAGEYISIEGFLVLFLFVNSLILRFIKYNNNMGLTSVLWEIFNKPTMAHRRCLVGWAWKPKWINLGCRDLVDASLSKVSNSSSIGLASIPSLNFLKFQFPTCIFGVSDDGLKTNAFNNQSTISSDCRFCSTNSSRGSPSPPQKREQQKMLKKAMKEEEKVSREAEKIVKWAKEASMRMGIHDIEDELSDDKSAN</sequence>
<reference evidence="2" key="1">
    <citation type="journal article" date="2023" name="G3 (Bethesda)">
        <title>Genome assembly and association tests identify interacting loci associated with vigor, precocity, and sex in interspecific pistachio rootstocks.</title>
        <authorList>
            <person name="Palmer W."/>
            <person name="Jacygrad E."/>
            <person name="Sagayaradj S."/>
            <person name="Cavanaugh K."/>
            <person name="Han R."/>
            <person name="Bertier L."/>
            <person name="Beede B."/>
            <person name="Kafkas S."/>
            <person name="Golino D."/>
            <person name="Preece J."/>
            <person name="Michelmore R."/>
        </authorList>
    </citation>
    <scope>NUCLEOTIDE SEQUENCE [LARGE SCALE GENOMIC DNA]</scope>
</reference>
<protein>
    <submittedName>
        <fullName evidence="1">Uncharacterized protein</fullName>
    </submittedName>
</protein>
<dbReference type="Proteomes" id="UP001164250">
    <property type="component" value="Chromosome 3"/>
</dbReference>
<keyword evidence="2" id="KW-1185">Reference proteome</keyword>
<proteinExistence type="predicted"/>
<name>A0ACC1BS44_9ROSI</name>
<accession>A0ACC1BS44</accession>
<dbReference type="EMBL" id="CM047899">
    <property type="protein sequence ID" value="KAJ0101805.1"/>
    <property type="molecule type" value="Genomic_DNA"/>
</dbReference>
<organism evidence="1 2">
    <name type="scientific">Pistacia atlantica</name>
    <dbReference type="NCBI Taxonomy" id="434234"/>
    <lineage>
        <taxon>Eukaryota</taxon>
        <taxon>Viridiplantae</taxon>
        <taxon>Streptophyta</taxon>
        <taxon>Embryophyta</taxon>
        <taxon>Tracheophyta</taxon>
        <taxon>Spermatophyta</taxon>
        <taxon>Magnoliopsida</taxon>
        <taxon>eudicotyledons</taxon>
        <taxon>Gunneridae</taxon>
        <taxon>Pentapetalae</taxon>
        <taxon>rosids</taxon>
        <taxon>malvids</taxon>
        <taxon>Sapindales</taxon>
        <taxon>Anacardiaceae</taxon>
        <taxon>Pistacia</taxon>
    </lineage>
</organism>
<comment type="caution">
    <text evidence="1">The sequence shown here is derived from an EMBL/GenBank/DDBJ whole genome shotgun (WGS) entry which is preliminary data.</text>
</comment>
<evidence type="ECO:0000313" key="2">
    <source>
        <dbReference type="Proteomes" id="UP001164250"/>
    </source>
</evidence>
<evidence type="ECO:0000313" key="1">
    <source>
        <dbReference type="EMBL" id="KAJ0101805.1"/>
    </source>
</evidence>
<gene>
    <name evidence="1" type="ORF">Patl1_04411</name>
</gene>